<dbReference type="AlphaFoldDB" id="A0A0F9LBI4"/>
<reference evidence="1" key="1">
    <citation type="journal article" date="2015" name="Nature">
        <title>Complex archaea that bridge the gap between prokaryotes and eukaryotes.</title>
        <authorList>
            <person name="Spang A."/>
            <person name="Saw J.H."/>
            <person name="Jorgensen S.L."/>
            <person name="Zaremba-Niedzwiedzka K."/>
            <person name="Martijn J."/>
            <person name="Lind A.E."/>
            <person name="van Eijk R."/>
            <person name="Schleper C."/>
            <person name="Guy L."/>
            <person name="Ettema T.J."/>
        </authorList>
    </citation>
    <scope>NUCLEOTIDE SEQUENCE</scope>
</reference>
<sequence>MSKFDKDKKDVKSINIEQVVSYLNHTFAKTSEGTFGTRAAALRGTRLHTYQVDHTYLIDEIQRGPIYMLPKVIGYANDNIAAMKDEENQQESA</sequence>
<organism evidence="1">
    <name type="scientific">marine sediment metagenome</name>
    <dbReference type="NCBI Taxonomy" id="412755"/>
    <lineage>
        <taxon>unclassified sequences</taxon>
        <taxon>metagenomes</taxon>
        <taxon>ecological metagenomes</taxon>
    </lineage>
</organism>
<accession>A0A0F9LBI4</accession>
<protein>
    <submittedName>
        <fullName evidence="1">Uncharacterized protein</fullName>
    </submittedName>
</protein>
<comment type="caution">
    <text evidence="1">The sequence shown here is derived from an EMBL/GenBank/DDBJ whole genome shotgun (WGS) entry which is preliminary data.</text>
</comment>
<proteinExistence type="predicted"/>
<name>A0A0F9LBI4_9ZZZZ</name>
<dbReference type="EMBL" id="LAZR01012818">
    <property type="protein sequence ID" value="KKM24950.1"/>
    <property type="molecule type" value="Genomic_DNA"/>
</dbReference>
<gene>
    <name evidence="1" type="ORF">LCGC14_1599910</name>
</gene>
<evidence type="ECO:0000313" key="1">
    <source>
        <dbReference type="EMBL" id="KKM24950.1"/>
    </source>
</evidence>